<dbReference type="PANTHER" id="PTHR18945">
    <property type="entry name" value="NEUROTRANSMITTER GATED ION CHANNEL"/>
    <property type="match status" value="1"/>
</dbReference>
<proteinExistence type="predicted"/>
<dbReference type="Proteomes" id="UP001164746">
    <property type="component" value="Chromosome 4"/>
</dbReference>
<dbReference type="InterPro" id="IPR036719">
    <property type="entry name" value="Neuro-gated_channel_TM_sf"/>
</dbReference>
<evidence type="ECO:0000256" key="2">
    <source>
        <dbReference type="SAM" id="MobiDB-lite"/>
    </source>
</evidence>
<reference evidence="5" key="1">
    <citation type="submission" date="2022-11" db="EMBL/GenBank/DDBJ databases">
        <title>Centuries of genome instability and evolution in soft-shell clam transmissible cancer (bioRxiv).</title>
        <authorList>
            <person name="Hart S.F.M."/>
            <person name="Yonemitsu M.A."/>
            <person name="Giersch R.M."/>
            <person name="Beal B.F."/>
            <person name="Arriagada G."/>
            <person name="Davis B.W."/>
            <person name="Ostrander E.A."/>
            <person name="Goff S.P."/>
            <person name="Metzger M.J."/>
        </authorList>
    </citation>
    <scope>NUCLEOTIDE SEQUENCE</scope>
    <source>
        <strain evidence="5">MELC-2E11</strain>
        <tissue evidence="5">Siphon/mantle</tissue>
    </source>
</reference>
<feature type="domain" description="Neurotransmitter-gated ion-channel transmembrane" evidence="4">
    <location>
        <begin position="66"/>
        <end position="207"/>
    </location>
</feature>
<keyword evidence="3" id="KW-1133">Transmembrane helix</keyword>
<dbReference type="Gene3D" id="1.20.58.390">
    <property type="entry name" value="Neurotransmitter-gated ion-channel transmembrane domain"/>
    <property type="match status" value="1"/>
</dbReference>
<keyword evidence="6" id="KW-1185">Reference proteome</keyword>
<evidence type="ECO:0000256" key="3">
    <source>
        <dbReference type="SAM" id="Phobius"/>
    </source>
</evidence>
<evidence type="ECO:0000259" key="4">
    <source>
        <dbReference type="Pfam" id="PF02932"/>
    </source>
</evidence>
<dbReference type="InterPro" id="IPR006201">
    <property type="entry name" value="Neur_channel"/>
</dbReference>
<comment type="subcellular location">
    <subcellularLocation>
        <location evidence="1">Membrane</location>
        <topology evidence="1">Multi-pass membrane protein</topology>
    </subcellularLocation>
</comment>
<evidence type="ECO:0000313" key="5">
    <source>
        <dbReference type="EMBL" id="WAR01680.1"/>
    </source>
</evidence>
<sequence length="226" mass="25340">MYDVDELMLYTYGSEINFDMYEVNGEWEVLSSSSSNTTRTLLGHVMSAVQFDITLERKYQFYLLNLIFPITLLALLGPFVFLLPVNSGEKNGFTLTVLLSMSVTMAYISDHIPSSALNVCILSVYVLTAFIINVIETLLTVITCRIHDHNSKGLSPSARSQTIMQLLAKLTLYIRADDEKGEKKNKKSEEKLDIISVTDKAMGKHQKGERTDSPTAWASEQGLNKI</sequence>
<dbReference type="SUPFAM" id="SSF90112">
    <property type="entry name" value="Neurotransmitter-gated ion-channel transmembrane pore"/>
    <property type="match status" value="1"/>
</dbReference>
<name>A0ABY7DW56_MYAAR</name>
<organism evidence="5 6">
    <name type="scientific">Mya arenaria</name>
    <name type="common">Soft-shell clam</name>
    <dbReference type="NCBI Taxonomy" id="6604"/>
    <lineage>
        <taxon>Eukaryota</taxon>
        <taxon>Metazoa</taxon>
        <taxon>Spiralia</taxon>
        <taxon>Lophotrochozoa</taxon>
        <taxon>Mollusca</taxon>
        <taxon>Bivalvia</taxon>
        <taxon>Autobranchia</taxon>
        <taxon>Heteroconchia</taxon>
        <taxon>Euheterodonta</taxon>
        <taxon>Imparidentia</taxon>
        <taxon>Neoheterodontei</taxon>
        <taxon>Myida</taxon>
        <taxon>Myoidea</taxon>
        <taxon>Myidae</taxon>
        <taxon>Mya</taxon>
    </lineage>
</organism>
<dbReference type="InterPro" id="IPR038050">
    <property type="entry name" value="Neuro_actylchol_rec"/>
</dbReference>
<keyword evidence="3" id="KW-0472">Membrane</keyword>
<feature type="transmembrane region" description="Helical" evidence="3">
    <location>
        <begin position="115"/>
        <end position="135"/>
    </location>
</feature>
<dbReference type="Pfam" id="PF02932">
    <property type="entry name" value="Neur_chan_memb"/>
    <property type="match status" value="1"/>
</dbReference>
<dbReference type="InterPro" id="IPR036734">
    <property type="entry name" value="Neur_chan_lig-bd_sf"/>
</dbReference>
<keyword evidence="3" id="KW-0812">Transmembrane</keyword>
<dbReference type="EMBL" id="CP111015">
    <property type="protein sequence ID" value="WAR01680.1"/>
    <property type="molecule type" value="Genomic_DNA"/>
</dbReference>
<dbReference type="Gene3D" id="2.70.170.10">
    <property type="entry name" value="Neurotransmitter-gated ion-channel ligand-binding domain"/>
    <property type="match status" value="1"/>
</dbReference>
<evidence type="ECO:0000313" key="6">
    <source>
        <dbReference type="Proteomes" id="UP001164746"/>
    </source>
</evidence>
<dbReference type="InterPro" id="IPR006029">
    <property type="entry name" value="Neurotrans-gated_channel_TM"/>
</dbReference>
<feature type="compositionally biased region" description="Polar residues" evidence="2">
    <location>
        <begin position="213"/>
        <end position="226"/>
    </location>
</feature>
<evidence type="ECO:0000256" key="1">
    <source>
        <dbReference type="ARBA" id="ARBA00004141"/>
    </source>
</evidence>
<feature type="transmembrane region" description="Helical" evidence="3">
    <location>
        <begin position="61"/>
        <end position="85"/>
    </location>
</feature>
<accession>A0ABY7DW56</accession>
<gene>
    <name evidence="5" type="ORF">MAR_008238</name>
</gene>
<dbReference type="CDD" id="cd19051">
    <property type="entry name" value="LGIC_TM_cation"/>
    <property type="match status" value="1"/>
</dbReference>
<protein>
    <submittedName>
        <fullName evidence="5">ACHA7-like protein</fullName>
    </submittedName>
</protein>
<feature type="region of interest" description="Disordered" evidence="2">
    <location>
        <begin position="197"/>
        <end position="226"/>
    </location>
</feature>